<dbReference type="InterPro" id="IPR020103">
    <property type="entry name" value="PsdUridine_synth_cat_dom_sf"/>
</dbReference>
<accession>A0A4V3AT59</accession>
<evidence type="ECO:0000256" key="4">
    <source>
        <dbReference type="RuleBase" id="RU362028"/>
    </source>
</evidence>
<gene>
    <name evidence="6" type="ORF">E2K98_23425</name>
</gene>
<evidence type="ECO:0000313" key="6">
    <source>
        <dbReference type="EMBL" id="TDK58386.1"/>
    </source>
</evidence>
<dbReference type="EMBL" id="SMYO01000014">
    <property type="protein sequence ID" value="TDK58386.1"/>
    <property type="molecule type" value="Genomic_DNA"/>
</dbReference>
<dbReference type="InterPro" id="IPR006145">
    <property type="entry name" value="PsdUridine_synth_RsuA/RluA"/>
</dbReference>
<feature type="domain" description="Pseudouridine synthase RsuA/RluA-like" evidence="5">
    <location>
        <begin position="94"/>
        <end position="248"/>
    </location>
</feature>
<dbReference type="InterPro" id="IPR006225">
    <property type="entry name" value="PsdUridine_synth_RluC/D"/>
</dbReference>
<organism evidence="6 7">
    <name type="scientific">Bacillus salipaludis</name>
    <dbReference type="NCBI Taxonomy" id="2547811"/>
    <lineage>
        <taxon>Bacteria</taxon>
        <taxon>Bacillati</taxon>
        <taxon>Bacillota</taxon>
        <taxon>Bacilli</taxon>
        <taxon>Bacillales</taxon>
        <taxon>Bacillaceae</taxon>
        <taxon>Bacillus</taxon>
    </lineage>
</organism>
<dbReference type="Proteomes" id="UP000295132">
    <property type="component" value="Unassembled WGS sequence"/>
</dbReference>
<keyword evidence="4" id="KW-0413">Isomerase</keyword>
<comment type="function">
    <text evidence="4">Responsible for synthesis of pseudouridine from uracil.</text>
</comment>
<name>A0A4V3AT59_9BACI</name>
<dbReference type="EC" id="5.4.99.-" evidence="4"/>
<dbReference type="PANTHER" id="PTHR21600">
    <property type="entry name" value="MITOCHONDRIAL RNA PSEUDOURIDINE SYNTHASE"/>
    <property type="match status" value="1"/>
</dbReference>
<proteinExistence type="inferred from homology"/>
<dbReference type="AlphaFoldDB" id="A0A4V3AT59"/>
<comment type="similarity">
    <text evidence="2 4">Belongs to the pseudouridine synthase RluA family.</text>
</comment>
<dbReference type="InterPro" id="IPR006224">
    <property type="entry name" value="PsdUridine_synth_RluA-like_CS"/>
</dbReference>
<dbReference type="RefSeq" id="WP_133338502.1">
    <property type="nucleotide sequence ID" value="NZ_SMYO01000014.1"/>
</dbReference>
<dbReference type="GO" id="GO:0000455">
    <property type="term" value="P:enzyme-directed rRNA pseudouridine synthesis"/>
    <property type="evidence" value="ECO:0007669"/>
    <property type="project" value="TreeGrafter"/>
</dbReference>
<dbReference type="GO" id="GO:0140098">
    <property type="term" value="F:catalytic activity, acting on RNA"/>
    <property type="evidence" value="ECO:0007669"/>
    <property type="project" value="UniProtKB-ARBA"/>
</dbReference>
<evidence type="ECO:0000256" key="2">
    <source>
        <dbReference type="ARBA" id="ARBA00010876"/>
    </source>
</evidence>
<comment type="caution">
    <text evidence="6">The sequence shown here is derived from an EMBL/GenBank/DDBJ whole genome shotgun (WGS) entry which is preliminary data.</text>
</comment>
<dbReference type="PANTHER" id="PTHR21600:SF71">
    <property type="entry name" value="PSEUDOURIDINE SYNTHASE"/>
    <property type="match status" value="1"/>
</dbReference>
<dbReference type="GO" id="GO:0003723">
    <property type="term" value="F:RNA binding"/>
    <property type="evidence" value="ECO:0007669"/>
    <property type="project" value="InterPro"/>
</dbReference>
<dbReference type="NCBIfam" id="TIGR00005">
    <property type="entry name" value="rluA_subfam"/>
    <property type="match status" value="1"/>
</dbReference>
<dbReference type="Gene3D" id="3.30.2350.10">
    <property type="entry name" value="Pseudouridine synthase"/>
    <property type="match status" value="1"/>
</dbReference>
<sequence>MLKTSKKGNWLELTIPEIWDGITIEDLFQKKWNSPKKLTHQFRMEQKVLVNGQTYPWNKSITAGSKLQIKLFEEEEMNLPLHYMEVTVLYEDDHVLVLNKPPFINTHPNDLTKDTNTLVNAASFYLQAKGEMRNIRQIHRLDKDTSGAILFAKHPLAGSILDRMLGNRKIKRTYIALVHGLLKQKKGEINEPIGRDRHHASRRRVSSTGQKAVTHFQVMKVDAKKRQSYVKCWLDTGRTHQIRVHFSHIGHPLVGDTLYGGKPLVNRQALHAAKLEFIHPFTEEKVICYAPFLDKPEIFKEIDVYSL</sequence>
<evidence type="ECO:0000259" key="5">
    <source>
        <dbReference type="Pfam" id="PF00849"/>
    </source>
</evidence>
<feature type="active site" evidence="3">
    <location>
        <position position="142"/>
    </location>
</feature>
<evidence type="ECO:0000313" key="7">
    <source>
        <dbReference type="Proteomes" id="UP000295132"/>
    </source>
</evidence>
<comment type="catalytic activity">
    <reaction evidence="1 4">
        <text>a uridine in RNA = a pseudouridine in RNA</text>
        <dbReference type="Rhea" id="RHEA:48348"/>
        <dbReference type="Rhea" id="RHEA-COMP:12068"/>
        <dbReference type="Rhea" id="RHEA-COMP:12069"/>
        <dbReference type="ChEBI" id="CHEBI:65314"/>
        <dbReference type="ChEBI" id="CHEBI:65315"/>
    </reaction>
</comment>
<dbReference type="PROSITE" id="PS01129">
    <property type="entry name" value="PSI_RLU"/>
    <property type="match status" value="1"/>
</dbReference>
<dbReference type="CDD" id="cd02869">
    <property type="entry name" value="PseudoU_synth_RluA_like"/>
    <property type="match status" value="1"/>
</dbReference>
<protein>
    <recommendedName>
        <fullName evidence="4">Pseudouridine synthase</fullName>
        <ecNumber evidence="4">5.4.99.-</ecNumber>
    </recommendedName>
</protein>
<dbReference type="Pfam" id="PF00849">
    <property type="entry name" value="PseudoU_synth_2"/>
    <property type="match status" value="1"/>
</dbReference>
<dbReference type="InterPro" id="IPR050188">
    <property type="entry name" value="RluA_PseudoU_synthase"/>
</dbReference>
<evidence type="ECO:0000256" key="1">
    <source>
        <dbReference type="ARBA" id="ARBA00000073"/>
    </source>
</evidence>
<dbReference type="SUPFAM" id="SSF55120">
    <property type="entry name" value="Pseudouridine synthase"/>
    <property type="match status" value="1"/>
</dbReference>
<evidence type="ECO:0000256" key="3">
    <source>
        <dbReference type="PIRSR" id="PIRSR606225-1"/>
    </source>
</evidence>
<reference evidence="6 7" key="1">
    <citation type="submission" date="2019-03" db="EMBL/GenBank/DDBJ databases">
        <title>Bacillus niacini sp. nov. a Nicotinate-Metabolizing Mesophile Isolated from Soil.</title>
        <authorList>
            <person name="Zhang G."/>
        </authorList>
    </citation>
    <scope>NUCLEOTIDE SEQUENCE [LARGE SCALE GENOMIC DNA]</scope>
    <source>
        <strain evidence="6 7">WN066</strain>
    </source>
</reference>
<dbReference type="GO" id="GO:0009982">
    <property type="term" value="F:pseudouridine synthase activity"/>
    <property type="evidence" value="ECO:0007669"/>
    <property type="project" value="InterPro"/>
</dbReference>